<dbReference type="PIRSF" id="PIRSF017233">
    <property type="entry name" value="IKAP"/>
    <property type="match status" value="1"/>
</dbReference>
<dbReference type="STRING" id="4781.A0A0N7L4V4"/>
<dbReference type="InterPro" id="IPR056169">
    <property type="entry name" value="HB_ELP1"/>
</dbReference>
<feature type="domain" description="ELP1 alpha-solenoid" evidence="10">
    <location>
        <begin position="745"/>
        <end position="975"/>
    </location>
</feature>
<evidence type="ECO:0000259" key="9">
    <source>
        <dbReference type="Pfam" id="PF23878"/>
    </source>
</evidence>
<protein>
    <submittedName>
        <fullName evidence="12">Elongator complex protein 1</fullName>
    </submittedName>
</protein>
<feature type="compositionally biased region" description="Basic residues" evidence="6">
    <location>
        <begin position="1308"/>
        <end position="1324"/>
    </location>
</feature>
<evidence type="ECO:0000256" key="1">
    <source>
        <dbReference type="ARBA" id="ARBA00004496"/>
    </source>
</evidence>
<dbReference type="Pfam" id="PF23925">
    <property type="entry name" value="A-sol_ELP1"/>
    <property type="match status" value="1"/>
</dbReference>
<dbReference type="Pfam" id="PF23878">
    <property type="entry name" value="TPR_ELP1"/>
    <property type="match status" value="1"/>
</dbReference>
<evidence type="ECO:0000259" key="10">
    <source>
        <dbReference type="Pfam" id="PF23925"/>
    </source>
</evidence>
<evidence type="ECO:0000256" key="5">
    <source>
        <dbReference type="ARBA" id="ARBA00022694"/>
    </source>
</evidence>
<evidence type="ECO:0000313" key="13">
    <source>
        <dbReference type="Proteomes" id="UP000054928"/>
    </source>
</evidence>
<dbReference type="PANTHER" id="PTHR12747">
    <property type="entry name" value="ELONGATOR COMPLEX PROTEIN 1"/>
    <property type="match status" value="1"/>
</dbReference>
<comment type="subcellular location">
    <subcellularLocation>
        <location evidence="1">Cytoplasm</location>
    </subcellularLocation>
</comment>
<dbReference type="Pfam" id="PF23936">
    <property type="entry name" value="HB_ELP1"/>
    <property type="match status" value="1"/>
</dbReference>
<evidence type="ECO:0000259" key="7">
    <source>
        <dbReference type="Pfam" id="PF04762"/>
    </source>
</evidence>
<dbReference type="GO" id="GO:0002926">
    <property type="term" value="P:tRNA wobble base 5-methoxycarbonylmethyl-2-thiouridinylation"/>
    <property type="evidence" value="ECO:0007669"/>
    <property type="project" value="TreeGrafter"/>
</dbReference>
<feature type="domain" description="ELP1 first N-terminal beta-propeller" evidence="7">
    <location>
        <begin position="179"/>
        <end position="334"/>
    </location>
</feature>
<feature type="domain" description="ELP1 first N-terminal beta-propeller" evidence="7">
    <location>
        <begin position="1"/>
        <end position="160"/>
    </location>
</feature>
<feature type="domain" description="ELP1 N-terminal second beta-propeller" evidence="8">
    <location>
        <begin position="407"/>
        <end position="721"/>
    </location>
</feature>
<dbReference type="InterPro" id="IPR056166">
    <property type="entry name" value="TPR_ELP1"/>
</dbReference>
<evidence type="ECO:0000256" key="3">
    <source>
        <dbReference type="ARBA" id="ARBA00006086"/>
    </source>
</evidence>
<dbReference type="GO" id="GO:0000049">
    <property type="term" value="F:tRNA binding"/>
    <property type="evidence" value="ECO:0007669"/>
    <property type="project" value="TreeGrafter"/>
</dbReference>
<dbReference type="UniPathway" id="UPA00988"/>
<dbReference type="InterPro" id="IPR056164">
    <property type="entry name" value="Beta-prop_ELP1_1st"/>
</dbReference>
<dbReference type="Proteomes" id="UP000054928">
    <property type="component" value="Unassembled WGS sequence"/>
</dbReference>
<dbReference type="OrthoDB" id="40048at2759"/>
<name>A0A0N7L4V4_PLAHL</name>
<dbReference type="InterPro" id="IPR006849">
    <property type="entry name" value="Elp1"/>
</dbReference>
<dbReference type="GO" id="GO:0005829">
    <property type="term" value="C:cytosol"/>
    <property type="evidence" value="ECO:0007669"/>
    <property type="project" value="TreeGrafter"/>
</dbReference>
<keyword evidence="4" id="KW-0963">Cytoplasm</keyword>
<dbReference type="EMBL" id="CCYD01000442">
    <property type="protein sequence ID" value="CEG39723.1"/>
    <property type="molecule type" value="Genomic_DNA"/>
</dbReference>
<dbReference type="Pfam" id="PF23797">
    <property type="entry name" value="Beta-prop_ELP1_2nd"/>
    <property type="match status" value="1"/>
</dbReference>
<evidence type="ECO:0000313" key="12">
    <source>
        <dbReference type="EMBL" id="CEG39723.1"/>
    </source>
</evidence>
<organism evidence="12 13">
    <name type="scientific">Plasmopara halstedii</name>
    <name type="common">Downy mildew of sunflower</name>
    <dbReference type="NCBI Taxonomy" id="4781"/>
    <lineage>
        <taxon>Eukaryota</taxon>
        <taxon>Sar</taxon>
        <taxon>Stramenopiles</taxon>
        <taxon>Oomycota</taxon>
        <taxon>Peronosporomycetes</taxon>
        <taxon>Peronosporales</taxon>
        <taxon>Peronosporaceae</taxon>
        <taxon>Plasmopara</taxon>
    </lineage>
</organism>
<feature type="domain" description="ELP1 three-helical bundle" evidence="11">
    <location>
        <begin position="1186"/>
        <end position="1279"/>
    </location>
</feature>
<comment type="similarity">
    <text evidence="3">Belongs to the ELP1/IKA1 family.</text>
</comment>
<dbReference type="OMA" id="WRESLYC"/>
<dbReference type="InterPro" id="IPR056165">
    <property type="entry name" value="Beta-prop_ELP1_2nd"/>
</dbReference>
<evidence type="ECO:0000256" key="6">
    <source>
        <dbReference type="SAM" id="MobiDB-lite"/>
    </source>
</evidence>
<evidence type="ECO:0000259" key="11">
    <source>
        <dbReference type="Pfam" id="PF23936"/>
    </source>
</evidence>
<dbReference type="SUPFAM" id="SSF69322">
    <property type="entry name" value="Tricorn protease domain 2"/>
    <property type="match status" value="1"/>
</dbReference>
<dbReference type="Pfam" id="PF04762">
    <property type="entry name" value="Beta-prop_ELP1_1st"/>
    <property type="match status" value="2"/>
</dbReference>
<dbReference type="PANTHER" id="PTHR12747:SF0">
    <property type="entry name" value="ELONGATOR COMPLEX PROTEIN 1"/>
    <property type="match status" value="1"/>
</dbReference>
<proteinExistence type="inferred from homology"/>
<dbReference type="InterPro" id="IPR056167">
    <property type="entry name" value="A-sol_ELP1"/>
</dbReference>
<comment type="pathway">
    <text evidence="2">tRNA modification; 5-methoxycarbonylmethyl-2-thiouridine-tRNA biosynthesis.</text>
</comment>
<reference evidence="13" key="1">
    <citation type="submission" date="2014-09" db="EMBL/GenBank/DDBJ databases">
        <authorList>
            <person name="Sharma Rahul"/>
            <person name="Thines Marco"/>
        </authorList>
    </citation>
    <scope>NUCLEOTIDE SEQUENCE [LARGE SCALE GENOMIC DNA]</scope>
</reference>
<keyword evidence="13" id="KW-1185">Reference proteome</keyword>
<dbReference type="GO" id="GO:0033588">
    <property type="term" value="C:elongator holoenzyme complex"/>
    <property type="evidence" value="ECO:0007669"/>
    <property type="project" value="InterPro"/>
</dbReference>
<dbReference type="GeneID" id="36405015"/>
<dbReference type="RefSeq" id="XP_024576092.1">
    <property type="nucleotide sequence ID" value="XM_024725301.1"/>
</dbReference>
<accession>A0A0N7L4V4</accession>
<feature type="domain" description="ELP1 TPR" evidence="9">
    <location>
        <begin position="985"/>
        <end position="1177"/>
    </location>
</feature>
<keyword evidence="5" id="KW-0819">tRNA processing</keyword>
<evidence type="ECO:0000256" key="4">
    <source>
        <dbReference type="ARBA" id="ARBA00022490"/>
    </source>
</evidence>
<evidence type="ECO:0000256" key="2">
    <source>
        <dbReference type="ARBA" id="ARBA00005043"/>
    </source>
</evidence>
<feature type="region of interest" description="Disordered" evidence="6">
    <location>
        <begin position="1307"/>
        <end position="1329"/>
    </location>
</feature>
<evidence type="ECO:0000259" key="8">
    <source>
        <dbReference type="Pfam" id="PF23797"/>
    </source>
</evidence>
<sequence>MHNLVSLQRRVWSLQTSSTSDDHCVASTSIPGDEHLFFLHSSGLIESLHLDEQDMHAHGKDLEIVFDLQKCVEDNGVSTNHWKWMKYVAELEALVCASTTGALVAVDVDSMIGKEVGNVDSGLRAIAWSANQEVLALVTGANSLLVMSNDWETLHETAIIDSLPSDLTLCTTEQDEKNWYCDLCWRSDAAYIALNIATRTRDNNVVHKVMIFTKLLEFQALGRLEDGRAVSELGSPLHWSQSLALIASCEVRKKRLVVVFFERNGLRHGEFVIPAAYDASEYQVASVQWNTKSDVLAVTLQEKEHDKNEHFIIQLWSRNNYHWYLKQELHFQNRLIDLVWDEDVAGRFHVLTCSSYTQALTLYEHEYAWDICSIESDNPSLKLDYLSMERKSCDVAKPRQSVAVTGVIDGSMLLLTPLHRALVPPPFALLQLTLDAAINSVVFDSQAEVLLVLLANGDVILVENFLAADASSSSAGLPVSQRSAVGSISPDVLMKKTAIKLSSMVDDKPCTFTCLLWVRFENLTRQLVFAGKTGWRDQLMLCLASNVSLETNEVVTAHPIQLYDVRRACLIQPMLVKNDRESEKLSIELAIQTHSGTMYTLDAMSKTLMPGQRRTKLPTFSCITVLDCHDQSMPREKDEYGYVVIGLNGSSARLYVNDKVIAFACSSFRYCARSSMLLYTLQGRESQLCIAPLSGILDFAYGNITKVKFEARSVERGALLVATLSQQSSVIVQMPRGNLESVFPRVLVLALVVHQIQNREYVAALETCRRHRLDINVLVDLNPAEFLTNFSQSLVQSLLSTRPATVTSDRLCLFITNLHPVDVWATKYGPQLEAFNVARLSDDHPNGAALSPEKKVNTVCQEVMRVSEKLASDGEQAEAALLLPFVTSAVKQTPPCFDKALGKIQQLLQKSDTNDQSVSARNRAAATRAVKHLIMLTNEETLYSEALGLYDLDLVRIVAMHSQLDPKEYSPFLNRVTSQTNEYWRKYTIDVHLGRHARALTHVAALISESSPDDQAARSKLQSIALDLIKEGELYNDALQLFPLAPLKAVTALSDRAFCQQILSLKGDFLLGKKDYEAAAYVYLSASDKDKARRAFIAARNWQMALALSARDQQSTDKLREEAYALAQELLNQTQHRQDGTVDDIVAVSRIYVEYCNDIDEAVALLVTHQQWSEALRIAYLHRRNDLVESDVEPGLLHSCNEVMEEIERKETQYTKHFKRLTDIREQKRLFKLHGIDGTRWDHVDTDAGSIHSGASSAVDSALSYTSVSSVGSHNSAASIGNFSMQSLSMATASHFYATQSLRDASKNAKHNGRYSRRERRKRMKEGSAEEEAYVEQQLLELRPNASLAREIRGLLEMLLLFNRVQEAQKLQSQFAQFEQCVEQMGRLSLSEKSTTACVIQLPQWRSEALHD</sequence>